<dbReference type="Pfam" id="PF04968">
    <property type="entry name" value="CHORD"/>
    <property type="match status" value="2"/>
</dbReference>
<dbReference type="RefSeq" id="XP_015183253.1">
    <property type="nucleotide sequence ID" value="XM_015327767.1"/>
</dbReference>
<organism evidence="7 8">
    <name type="scientific">Polistes dominula</name>
    <name type="common">European paper wasp</name>
    <name type="synonym">Vespa dominula</name>
    <dbReference type="NCBI Taxonomy" id="743375"/>
    <lineage>
        <taxon>Eukaryota</taxon>
        <taxon>Metazoa</taxon>
        <taxon>Ecdysozoa</taxon>
        <taxon>Arthropoda</taxon>
        <taxon>Hexapoda</taxon>
        <taxon>Insecta</taxon>
        <taxon>Pterygota</taxon>
        <taxon>Neoptera</taxon>
        <taxon>Endopterygota</taxon>
        <taxon>Hymenoptera</taxon>
        <taxon>Apocrita</taxon>
        <taxon>Aculeata</taxon>
        <taxon>Vespoidea</taxon>
        <taxon>Vespidae</taxon>
        <taxon>Polistinae</taxon>
        <taxon>Polistini</taxon>
        <taxon>Polistes</taxon>
    </lineage>
</organism>
<feature type="domain" description="CHORD" evidence="6">
    <location>
        <begin position="150"/>
        <end position="209"/>
    </location>
</feature>
<reference evidence="8" key="1">
    <citation type="submission" date="2025-08" db="UniProtKB">
        <authorList>
            <consortium name="RefSeq"/>
        </authorList>
    </citation>
    <scope>IDENTIFICATION</scope>
    <source>
        <tissue evidence="8">Whole body</tissue>
    </source>
</reference>
<gene>
    <name evidence="8" type="primary">LOC107069989</name>
</gene>
<evidence type="ECO:0000259" key="5">
    <source>
        <dbReference type="PROSITE" id="PS51203"/>
    </source>
</evidence>
<name>A0ABM1ISR6_POLDO</name>
<dbReference type="Proteomes" id="UP000694924">
    <property type="component" value="Unplaced"/>
</dbReference>
<proteinExistence type="predicted"/>
<evidence type="ECO:0000313" key="7">
    <source>
        <dbReference type="Proteomes" id="UP000694924"/>
    </source>
</evidence>
<feature type="domain" description="CHORD" evidence="6">
    <location>
        <begin position="10"/>
        <end position="69"/>
    </location>
</feature>
<dbReference type="InterPro" id="IPR008978">
    <property type="entry name" value="HSP20-like_chaperone"/>
</dbReference>
<dbReference type="PROSITE" id="PS51401">
    <property type="entry name" value="CHORD"/>
    <property type="match status" value="2"/>
</dbReference>
<dbReference type="PANTHER" id="PTHR46983:SF3">
    <property type="entry name" value="CHPADIPLOID STATE MAINTENANCE PROTEIN CHPA"/>
    <property type="match status" value="1"/>
</dbReference>
<keyword evidence="1" id="KW-0479">Metal-binding</keyword>
<keyword evidence="3" id="KW-0862">Zinc</keyword>
<dbReference type="InterPro" id="IPR039790">
    <property type="entry name" value="CHRD1"/>
</dbReference>
<evidence type="ECO:0000313" key="8">
    <source>
        <dbReference type="RefSeq" id="XP_015183253.1"/>
    </source>
</evidence>
<evidence type="ECO:0000256" key="2">
    <source>
        <dbReference type="ARBA" id="ARBA00022737"/>
    </source>
</evidence>
<evidence type="ECO:0000256" key="1">
    <source>
        <dbReference type="ARBA" id="ARBA00022723"/>
    </source>
</evidence>
<keyword evidence="2" id="KW-0677">Repeat</keyword>
<accession>A0ABM1ISR6</accession>
<evidence type="ECO:0000256" key="3">
    <source>
        <dbReference type="ARBA" id="ARBA00022833"/>
    </source>
</evidence>
<dbReference type="Gene3D" id="2.60.40.790">
    <property type="match status" value="1"/>
</dbReference>
<dbReference type="InterPro" id="IPR007052">
    <property type="entry name" value="CS_dom"/>
</dbReference>
<feature type="compositionally biased region" description="Low complexity" evidence="4">
    <location>
        <begin position="316"/>
        <end position="331"/>
    </location>
</feature>
<dbReference type="PROSITE" id="PS51203">
    <property type="entry name" value="CS"/>
    <property type="match status" value="1"/>
</dbReference>
<keyword evidence="7" id="KW-1185">Reference proteome</keyword>
<protein>
    <submittedName>
        <fullName evidence="8">Cysteine and histidine-rich domain-containing protein</fullName>
    </submittedName>
</protein>
<feature type="domain" description="CS" evidence="5">
    <location>
        <begin position="219"/>
        <end position="309"/>
    </location>
</feature>
<dbReference type="PANTHER" id="PTHR46983">
    <property type="entry name" value="CYSTEINE AND HISTIDINE-RICH DOMAIN-CONTAINING PROTEIN 1"/>
    <property type="match status" value="1"/>
</dbReference>
<dbReference type="InterPro" id="IPR007051">
    <property type="entry name" value="CHORD_dom"/>
</dbReference>
<dbReference type="SUPFAM" id="SSF49764">
    <property type="entry name" value="HSP20-like chaperones"/>
    <property type="match status" value="1"/>
</dbReference>
<dbReference type="GeneID" id="107069989"/>
<dbReference type="Pfam" id="PF04969">
    <property type="entry name" value="CS"/>
    <property type="match status" value="1"/>
</dbReference>
<sequence length="340" mass="38722">MSEEKVLLHCYNRGCGKMFDPNDNKEGDCVHHPGEPVFHDAYKGWSCCSKKCTDFTEFLNIKGCTKSYHTNVKPIVQEKPAIDKSKANEVIEVRAKINSNNSMTKRPPFDSPQIALKPNVSPVLLEKIKGLTTLTQLNEDESQISIGQSCHNNSCKAKYAGPSSDKEICLHHPGIPIFHEGMKYWSCCQKKTTDFSVFLEQPGCTEGEHYWTSKNNNKKVQCRMDWHQTPAFVVVSIYAKNYDPDRSSVRINPIHLTMDLFLVEENSTYNLDIELNEMVNVAECSLNMLPTKVEVKLKKHEPIFWSRLEFLRTTTNSQENNGQNNEQISSQVDAIDLNDL</sequence>
<feature type="region of interest" description="Disordered" evidence="4">
    <location>
        <begin position="316"/>
        <end position="340"/>
    </location>
</feature>
<evidence type="ECO:0000259" key="6">
    <source>
        <dbReference type="PROSITE" id="PS51401"/>
    </source>
</evidence>
<dbReference type="Gene3D" id="4.10.1130.20">
    <property type="match status" value="2"/>
</dbReference>
<evidence type="ECO:0000256" key="4">
    <source>
        <dbReference type="SAM" id="MobiDB-lite"/>
    </source>
</evidence>